<dbReference type="EMBL" id="KV460406">
    <property type="protein sequence ID" value="OCA18655.1"/>
    <property type="molecule type" value="Genomic_DNA"/>
</dbReference>
<dbReference type="FunFam" id="3.40.50.2300:FF:000112">
    <property type="entry name" value="Uncharacterized protein"/>
    <property type="match status" value="1"/>
</dbReference>
<evidence type="ECO:0000256" key="2">
    <source>
        <dbReference type="ARBA" id="ARBA00022692"/>
    </source>
</evidence>
<dbReference type="AlphaFoldDB" id="A0A1B8Y6S9"/>
<dbReference type="InterPro" id="IPR001828">
    <property type="entry name" value="ANF_lig-bd_rcpt"/>
</dbReference>
<keyword evidence="4" id="KW-0472">Membrane</keyword>
<dbReference type="PANTHER" id="PTHR24061:SF588">
    <property type="entry name" value="VOMERONASAL TYPE-2 RECEPTOR 26"/>
    <property type="match status" value="1"/>
</dbReference>
<name>A0A1B8Y6S9_XENTR</name>
<feature type="non-terminal residue" evidence="8">
    <location>
        <position position="1"/>
    </location>
</feature>
<dbReference type="InterPro" id="IPR028082">
    <property type="entry name" value="Peripla_BP_I"/>
</dbReference>
<dbReference type="InterPro" id="IPR000068">
    <property type="entry name" value="GPCR_3_Ca_sens_rcpt-rel"/>
</dbReference>
<evidence type="ECO:0000313" key="8">
    <source>
        <dbReference type="EMBL" id="OCA18655.1"/>
    </source>
</evidence>
<dbReference type="SUPFAM" id="SSF53822">
    <property type="entry name" value="Periplasmic binding protein-like I"/>
    <property type="match status" value="1"/>
</dbReference>
<comment type="subcellular location">
    <subcellularLocation>
        <location evidence="1">Membrane</location>
        <topology evidence="1">Multi-pass membrane protein</topology>
    </subcellularLocation>
</comment>
<feature type="domain" description="Receptor ligand binding region" evidence="7">
    <location>
        <begin position="83"/>
        <end position="338"/>
    </location>
</feature>
<dbReference type="InterPro" id="IPR000337">
    <property type="entry name" value="GPCR_3"/>
</dbReference>
<keyword evidence="2" id="KW-0812">Transmembrane</keyword>
<feature type="non-terminal residue" evidence="8">
    <location>
        <position position="358"/>
    </location>
</feature>
<dbReference type="GO" id="GO:0004930">
    <property type="term" value="F:G protein-coupled receptor activity"/>
    <property type="evidence" value="ECO:0007669"/>
    <property type="project" value="InterPro"/>
</dbReference>
<organism evidence="8">
    <name type="scientific">Xenopus tropicalis</name>
    <name type="common">Western clawed frog</name>
    <name type="synonym">Silurana tropicalis</name>
    <dbReference type="NCBI Taxonomy" id="8364"/>
    <lineage>
        <taxon>Eukaryota</taxon>
        <taxon>Metazoa</taxon>
        <taxon>Chordata</taxon>
        <taxon>Craniata</taxon>
        <taxon>Vertebrata</taxon>
        <taxon>Euteleostomi</taxon>
        <taxon>Amphibia</taxon>
        <taxon>Batrachia</taxon>
        <taxon>Anura</taxon>
        <taxon>Pipoidea</taxon>
        <taxon>Pipidae</taxon>
        <taxon>Xenopodinae</taxon>
        <taxon>Xenopus</taxon>
        <taxon>Silurana</taxon>
    </lineage>
</organism>
<evidence type="ECO:0000256" key="4">
    <source>
        <dbReference type="ARBA" id="ARBA00023136"/>
    </source>
</evidence>
<evidence type="ECO:0000256" key="3">
    <source>
        <dbReference type="ARBA" id="ARBA00022989"/>
    </source>
</evidence>
<keyword evidence="3" id="KW-1133">Transmembrane helix</keyword>
<proteinExistence type="predicted"/>
<reference evidence="8" key="2">
    <citation type="journal article" date="2010" name="Science">
        <title>The genome of the Western clawed frog Xenopus tropicalis.</title>
        <authorList>
            <person name="Hellsten U."/>
            <person name="Harland R.M."/>
            <person name="Gilchrist M.J."/>
            <person name="Hendrix D."/>
            <person name="Jurka J."/>
            <person name="Kapitonov V."/>
            <person name="Ovcharenko I."/>
            <person name="Putnam N.H."/>
            <person name="Shu S."/>
            <person name="Taher L."/>
            <person name="Blitz I.L."/>
            <person name="Blumberg B."/>
            <person name="Dichmann D.S."/>
            <person name="Dubchak I."/>
            <person name="Amaya E."/>
            <person name="Detter J.C."/>
            <person name="Fletcher R."/>
            <person name="Gerhard D.S."/>
            <person name="Goodstein D."/>
            <person name="Graves T."/>
            <person name="Grigoriev I.V."/>
            <person name="Grimwood J."/>
            <person name="Kawashima T."/>
            <person name="Lindquist E."/>
            <person name="Lucas S.M."/>
            <person name="Mead P.E."/>
            <person name="Mitros T."/>
            <person name="Ogino H."/>
            <person name="Ohta Y."/>
            <person name="Poliakov A.V."/>
            <person name="Pollet N."/>
            <person name="Robert J."/>
            <person name="Salamov A."/>
            <person name="Sater A.K."/>
            <person name="Schmutz J."/>
            <person name="Terry A."/>
            <person name="Vize P.D."/>
            <person name="Warren W.C."/>
            <person name="Wells D."/>
            <person name="Wills A."/>
            <person name="Wilson R.K."/>
            <person name="Zimmerman L.B."/>
            <person name="Zorn A.M."/>
            <person name="Grainger R."/>
            <person name="Grammer T."/>
            <person name="Khokha M.K."/>
            <person name="Richardson P.M."/>
            <person name="Rokhsar D.S."/>
        </authorList>
    </citation>
    <scope>NUCLEOTIDE SEQUENCE [LARGE SCALE GENOMIC DNA]</scope>
    <source>
        <strain evidence="8">Nigerian</strain>
    </source>
</reference>
<dbReference type="Pfam" id="PF01094">
    <property type="entry name" value="ANF_receptor"/>
    <property type="match status" value="1"/>
</dbReference>
<keyword evidence="5" id="KW-0675">Receptor</keyword>
<evidence type="ECO:0000256" key="5">
    <source>
        <dbReference type="ARBA" id="ARBA00023170"/>
    </source>
</evidence>
<dbReference type="PANTHER" id="PTHR24061">
    <property type="entry name" value="CALCIUM-SENSING RECEPTOR-RELATED"/>
    <property type="match status" value="1"/>
</dbReference>
<evidence type="ECO:0000256" key="1">
    <source>
        <dbReference type="ARBA" id="ARBA00004141"/>
    </source>
</evidence>
<protein>
    <recommendedName>
        <fullName evidence="7">Receptor ligand binding region domain-containing protein</fullName>
    </recommendedName>
</protein>
<accession>A0A1B8Y6S9</accession>
<dbReference type="PRINTS" id="PR00248">
    <property type="entry name" value="GPCRMGR"/>
</dbReference>
<gene>
    <name evidence="8" type="ORF">XENTR_v900305972mg</name>
</gene>
<dbReference type="Gene3D" id="3.40.50.2300">
    <property type="match status" value="3"/>
</dbReference>
<reference evidence="8" key="1">
    <citation type="submission" date="2009-11" db="EMBL/GenBank/DDBJ databases">
        <authorList>
            <consortium name="US DOE Joint Genome Institute (JGI-PGF)"/>
            <person name="Ottilar R."/>
            <person name="Schmutz J."/>
            <person name="Salamov A."/>
            <person name="Cheng J.F."/>
            <person name="Lucas S."/>
            <person name="Pitluck S."/>
            <person name="Gundlach H."/>
            <person name="Guo Y."/>
            <person name="Haberer G."/>
            <person name="Nasrallah J."/>
            <person name="Mayer K.F.X."/>
            <person name="van de Peer Y."/>
            <person name="Weigel D."/>
            <person name="Grigoriev I.V."/>
        </authorList>
    </citation>
    <scope>NUCLEOTIDE SEQUENCE</scope>
    <source>
        <strain evidence="8">Nigerian</strain>
    </source>
</reference>
<keyword evidence="6" id="KW-0325">Glycoprotein</keyword>
<reference evidence="8" key="3">
    <citation type="submission" date="2016-05" db="EMBL/GenBank/DDBJ databases">
        <title>WGS assembly of Xenopus tropicalis.</title>
        <authorList>
            <person name="Sessions A."/>
            <person name="Jenkins J."/>
            <person name="Mitros T."/>
            <person name="Lyons J.T."/>
            <person name="Dichmann D.S."/>
            <person name="Robert J."/>
            <person name="Harland R.M."/>
            <person name="Rokhsar D.S."/>
        </authorList>
    </citation>
    <scope>NUCLEOTIDE SEQUENCE</scope>
    <source>
        <strain evidence="8">Nigerian</strain>
    </source>
</reference>
<evidence type="ECO:0000259" key="7">
    <source>
        <dbReference type="Pfam" id="PF01094"/>
    </source>
</evidence>
<evidence type="ECO:0000256" key="6">
    <source>
        <dbReference type="ARBA" id="ARBA00023180"/>
    </source>
</evidence>
<dbReference type="GO" id="GO:0016020">
    <property type="term" value="C:membrane"/>
    <property type="evidence" value="ECO:0007669"/>
    <property type="project" value="UniProtKB-SubCell"/>
</dbReference>
<sequence length="358" mass="41701">MIGGVLTVSSSDEMVERELLCSDPSAQRYRYLMDFLFIINEINRDPARLPNLTLGYHIYDSCGDPRKAARSVLQILSGTREPISYGATVPSLSDRVMFPYFFRMVQSEEEEYIALSKLLKYFGWNWVGIIQFSDSSASRDHQLLLKYLSREGVCAEFSIKLMEYSDENFKKNIERRNIIEKSSTSVVIICGDISSSTSDELGHIFDSIRKKTWIFSSKWLYQQDTMHFMNILLNGSLIFLPNRFNLSSHPKLRDFYDNFIPSKYPEDKLLEDIQMWQFSCLSKDEHKNDILETIYYHALYNCSGQEKLTDIPNYLNLYHSASLIHAVDIMSVALQDMGNFLSIQTNERIRNNHNYNYQ</sequence>